<gene>
    <name evidence="5" type="ORF">SAMN04488558_10766</name>
</gene>
<dbReference type="GO" id="GO:0005737">
    <property type="term" value="C:cytoplasm"/>
    <property type="evidence" value="ECO:0007669"/>
    <property type="project" value="TreeGrafter"/>
</dbReference>
<dbReference type="InterPro" id="IPR002818">
    <property type="entry name" value="DJ-1/PfpI"/>
</dbReference>
<protein>
    <submittedName>
        <fullName evidence="5">Putative intracellular protease/amidase</fullName>
    </submittedName>
</protein>
<dbReference type="GO" id="GO:0006508">
    <property type="term" value="P:proteolysis"/>
    <property type="evidence" value="ECO:0007669"/>
    <property type="project" value="UniProtKB-KW"/>
</dbReference>
<dbReference type="Proteomes" id="UP000198833">
    <property type="component" value="Unassembled WGS sequence"/>
</dbReference>
<evidence type="ECO:0000313" key="5">
    <source>
        <dbReference type="EMBL" id="SEQ26264.1"/>
    </source>
</evidence>
<keyword evidence="2" id="KW-0456">Lyase</keyword>
<dbReference type="Gene3D" id="3.40.50.880">
    <property type="match status" value="1"/>
</dbReference>
<dbReference type="Pfam" id="PF01965">
    <property type="entry name" value="DJ-1_PfpI"/>
    <property type="match status" value="1"/>
</dbReference>
<reference evidence="5 6" key="1">
    <citation type="submission" date="2016-10" db="EMBL/GenBank/DDBJ databases">
        <authorList>
            <person name="de Groot N.N."/>
        </authorList>
    </citation>
    <scope>NUCLEOTIDE SEQUENCE [LARGE SCALE GENOMIC DNA]</scope>
    <source>
        <strain evidence="5 6">DSM 15695</strain>
    </source>
</reference>
<evidence type="ECO:0000256" key="1">
    <source>
        <dbReference type="ARBA" id="ARBA00023016"/>
    </source>
</evidence>
<evidence type="ECO:0000256" key="3">
    <source>
        <dbReference type="ARBA" id="ARBA00038493"/>
    </source>
</evidence>
<comment type="similarity">
    <text evidence="3">Belongs to the peptidase C56 family. HSP31-like subfamily.</text>
</comment>
<name>A0A1H9EKL5_9LACT</name>
<dbReference type="RefSeq" id="WP_234971692.1">
    <property type="nucleotide sequence ID" value="NZ_FOEN01000007.1"/>
</dbReference>
<dbReference type="GO" id="GO:0019172">
    <property type="term" value="F:glyoxalase III activity"/>
    <property type="evidence" value="ECO:0007669"/>
    <property type="project" value="TreeGrafter"/>
</dbReference>
<keyword evidence="1" id="KW-0346">Stress response</keyword>
<keyword evidence="5" id="KW-0378">Hydrolase</keyword>
<dbReference type="AlphaFoldDB" id="A0A1H9EKL5"/>
<dbReference type="STRING" id="89093.SAMN04488558_10766"/>
<sequence length="229" mass="25680">MKVLVVLTNSEYYDRAHKYASGLWLAEATDFVDVVEQAGLEVDFMSPKGGVVPIDPMSLHWLFTNRSTLNRYQSVQFQDRALTYSLNPAQVKSRDYVAIYYTGGHGVLADFKDNPALKQVAEEIHQRGGYLCSVCHGLAGLLNLQNSDGSYLLQGRRATGFTTREEKLMGKAQAVPYHVEQIARERGCNFRRGIPFTPFALKDGQIITGQNPMSSHYVARLLMRSLSKK</sequence>
<evidence type="ECO:0000313" key="6">
    <source>
        <dbReference type="Proteomes" id="UP000198833"/>
    </source>
</evidence>
<feature type="domain" description="DJ-1/PfpI" evidence="4">
    <location>
        <begin position="27"/>
        <end position="223"/>
    </location>
</feature>
<evidence type="ECO:0000256" key="2">
    <source>
        <dbReference type="ARBA" id="ARBA00023239"/>
    </source>
</evidence>
<proteinExistence type="inferred from homology"/>
<organism evidence="5 6">
    <name type="scientific">Ignavigranum ruoffiae</name>
    <dbReference type="NCBI Taxonomy" id="89093"/>
    <lineage>
        <taxon>Bacteria</taxon>
        <taxon>Bacillati</taxon>
        <taxon>Bacillota</taxon>
        <taxon>Bacilli</taxon>
        <taxon>Lactobacillales</taxon>
        <taxon>Aerococcaceae</taxon>
        <taxon>Ignavigranum</taxon>
    </lineage>
</organism>
<dbReference type="InterPro" id="IPR050325">
    <property type="entry name" value="Prot/Nucl_acid_deglycase"/>
</dbReference>
<dbReference type="GO" id="GO:0019243">
    <property type="term" value="P:methylglyoxal catabolic process to D-lactate via S-lactoyl-glutathione"/>
    <property type="evidence" value="ECO:0007669"/>
    <property type="project" value="TreeGrafter"/>
</dbReference>
<dbReference type="PANTHER" id="PTHR48094:SF11">
    <property type="entry name" value="GLUTATHIONE-INDEPENDENT GLYOXALASE HSP31-RELATED"/>
    <property type="match status" value="1"/>
</dbReference>
<keyword evidence="6" id="KW-1185">Reference proteome</keyword>
<dbReference type="PANTHER" id="PTHR48094">
    <property type="entry name" value="PROTEIN/NUCLEIC ACID DEGLYCASE DJ-1-RELATED"/>
    <property type="match status" value="1"/>
</dbReference>
<keyword evidence="5" id="KW-0645">Protease</keyword>
<accession>A0A1H9EKL5</accession>
<evidence type="ECO:0000259" key="4">
    <source>
        <dbReference type="Pfam" id="PF01965"/>
    </source>
</evidence>
<dbReference type="EMBL" id="FOEN01000007">
    <property type="protein sequence ID" value="SEQ26264.1"/>
    <property type="molecule type" value="Genomic_DNA"/>
</dbReference>
<dbReference type="CDD" id="cd03141">
    <property type="entry name" value="GATase1_Hsp31_like"/>
    <property type="match status" value="1"/>
</dbReference>
<dbReference type="SUPFAM" id="SSF52317">
    <property type="entry name" value="Class I glutamine amidotransferase-like"/>
    <property type="match status" value="1"/>
</dbReference>
<dbReference type="InterPro" id="IPR029062">
    <property type="entry name" value="Class_I_gatase-like"/>
</dbReference>
<dbReference type="GO" id="GO:0008233">
    <property type="term" value="F:peptidase activity"/>
    <property type="evidence" value="ECO:0007669"/>
    <property type="project" value="UniProtKB-KW"/>
</dbReference>